<gene>
    <name evidence="7" type="ORF">J4G33_04870</name>
</gene>
<feature type="domain" description="Photolyase/cryptochrome alpha/beta" evidence="6">
    <location>
        <begin position="1"/>
        <end position="129"/>
    </location>
</feature>
<dbReference type="GO" id="GO:0003904">
    <property type="term" value="F:deoxyribodipyrimidine photo-lyase activity"/>
    <property type="evidence" value="ECO:0007669"/>
    <property type="project" value="TreeGrafter"/>
</dbReference>
<dbReference type="InterPro" id="IPR006050">
    <property type="entry name" value="DNA_photolyase_N"/>
</dbReference>
<dbReference type="InterPro" id="IPR014729">
    <property type="entry name" value="Rossmann-like_a/b/a_fold"/>
</dbReference>
<dbReference type="Pfam" id="PF00875">
    <property type="entry name" value="DNA_photolyase"/>
    <property type="match status" value="1"/>
</dbReference>
<dbReference type="SUPFAM" id="SSF52425">
    <property type="entry name" value="Cryptochrome/photolyase, N-terminal domain"/>
    <property type="match status" value="1"/>
</dbReference>
<dbReference type="InterPro" id="IPR036155">
    <property type="entry name" value="Crypto/Photolyase_N_sf"/>
</dbReference>
<evidence type="ECO:0000256" key="4">
    <source>
        <dbReference type="RuleBase" id="RU004182"/>
    </source>
</evidence>
<keyword evidence="2 3" id="KW-0274">FAD</keyword>
<dbReference type="GO" id="GO:0003677">
    <property type="term" value="F:DNA binding"/>
    <property type="evidence" value="ECO:0007669"/>
    <property type="project" value="TreeGrafter"/>
</dbReference>
<feature type="binding site" evidence="3">
    <location>
        <begin position="264"/>
        <end position="271"/>
    </location>
    <ligand>
        <name>FAD</name>
        <dbReference type="ChEBI" id="CHEBI:57692"/>
    </ligand>
</feature>
<evidence type="ECO:0000256" key="3">
    <source>
        <dbReference type="PIRSR" id="PIRSR602081-1"/>
    </source>
</evidence>
<comment type="caution">
    <text evidence="7">The sequence shown here is derived from an EMBL/GenBank/DDBJ whole genome shotgun (WGS) entry which is preliminary data.</text>
</comment>
<dbReference type="AlphaFoldDB" id="A0A939LNC8"/>
<evidence type="ECO:0000313" key="7">
    <source>
        <dbReference type="EMBL" id="MBO1751131.1"/>
    </source>
</evidence>
<dbReference type="GO" id="GO:0009416">
    <property type="term" value="P:response to light stimulus"/>
    <property type="evidence" value="ECO:0007669"/>
    <property type="project" value="TreeGrafter"/>
</dbReference>
<reference evidence="7" key="1">
    <citation type="submission" date="2021-03" db="EMBL/GenBank/DDBJ databases">
        <title>Actinotalea soli sp. nov., isolated from soil.</title>
        <authorList>
            <person name="Ping W."/>
            <person name="Zhang J."/>
        </authorList>
    </citation>
    <scope>NUCLEOTIDE SEQUENCE</scope>
    <source>
        <strain evidence="7">BY-33</strain>
    </source>
</reference>
<feature type="binding site" evidence="3">
    <location>
        <position position="261"/>
    </location>
    <ligand>
        <name>FAD</name>
        <dbReference type="ChEBI" id="CHEBI:57692"/>
    </ligand>
</feature>
<keyword evidence="8" id="KW-1185">Reference proteome</keyword>
<dbReference type="PRINTS" id="PR00147">
    <property type="entry name" value="DNAPHOTLYASE"/>
</dbReference>
<feature type="binding site" evidence="3">
    <location>
        <position position="214"/>
    </location>
    <ligand>
        <name>FAD</name>
        <dbReference type="ChEBI" id="CHEBI:57692"/>
    </ligand>
</feature>
<evidence type="ECO:0000256" key="5">
    <source>
        <dbReference type="SAM" id="MobiDB-lite"/>
    </source>
</evidence>
<comment type="similarity">
    <text evidence="4">Belongs to the DNA photolyase family.</text>
</comment>
<accession>A0A939LNC8</accession>
<dbReference type="RefSeq" id="WP_208054818.1">
    <property type="nucleotide sequence ID" value="NZ_JAGEMK010000002.1"/>
</dbReference>
<feature type="binding site" evidence="3">
    <location>
        <begin position="365"/>
        <end position="367"/>
    </location>
    <ligand>
        <name>FAD</name>
        <dbReference type="ChEBI" id="CHEBI:57692"/>
    </ligand>
</feature>
<dbReference type="PROSITE" id="PS51645">
    <property type="entry name" value="PHR_CRY_ALPHA_BETA"/>
    <property type="match status" value="1"/>
</dbReference>
<dbReference type="Gene3D" id="1.10.579.10">
    <property type="entry name" value="DNA Cyclobutane Dipyrimidine Photolyase, subunit A, domain 3"/>
    <property type="match status" value="1"/>
</dbReference>
<protein>
    <submittedName>
        <fullName evidence="7">Deoxyribodipyrimidine photo-lyase</fullName>
    </submittedName>
</protein>
<evidence type="ECO:0000256" key="2">
    <source>
        <dbReference type="ARBA" id="ARBA00022827"/>
    </source>
</evidence>
<keyword evidence="4" id="KW-0157">Chromophore</keyword>
<dbReference type="InterPro" id="IPR005101">
    <property type="entry name" value="Cryptochr/Photolyase_FAD-bd"/>
</dbReference>
<evidence type="ECO:0000256" key="1">
    <source>
        <dbReference type="ARBA" id="ARBA00022630"/>
    </source>
</evidence>
<feature type="region of interest" description="Disordered" evidence="5">
    <location>
        <begin position="169"/>
        <end position="195"/>
    </location>
</feature>
<dbReference type="InterPro" id="IPR036134">
    <property type="entry name" value="Crypto/Photolyase_FAD-like_sf"/>
</dbReference>
<dbReference type="EMBL" id="JAGEMK010000002">
    <property type="protein sequence ID" value="MBO1751131.1"/>
    <property type="molecule type" value="Genomic_DNA"/>
</dbReference>
<proteinExistence type="inferred from homology"/>
<name>A0A939LNC8_9CELL</name>
<sequence>MTSILWLRRDLRRRDHPALGAAAEAAGDSTVLPVFVADPTLLGSSGPARTASLRDALTELDAALDGALVIRHGRPEDVIPALAREIGATGVHISAETTPYGRRRDARVEAALAEVGDGVPLVATGSPYAVTPGRVLNGSGDPYKVFTPFSRAWRDHGWRRPAEEPAELRWRRTVDSEPLPDAPDGDLPPDLPPVGEQAALDRWHEFCEDDLAEYGSARDRPDLRATSELSVHLKYGTIHPRTLLADVANHRDGRTDGARTFVTELAWREFYADVLWHDPASAWSDLRPGLAAMAYDDATGPAAEAFAAWQAGRTGFPFVDAGMRQLLQEGWVHNRVRMVVASFLVKDLHVWWPHGARHFLTHLRDGDIASNNHGWQWVAGTGTDASPYFRVFNPVTQGERFDPDGEYVRRYVPELRHLRGKAAHQPWKATDGYAHGYPEQIVDHGAERTEALRRYEAARG</sequence>
<dbReference type="GO" id="GO:0071949">
    <property type="term" value="F:FAD binding"/>
    <property type="evidence" value="ECO:0007669"/>
    <property type="project" value="TreeGrafter"/>
</dbReference>
<dbReference type="PANTHER" id="PTHR11455:SF9">
    <property type="entry name" value="CRYPTOCHROME CIRCADIAN CLOCK 5 ISOFORM X1"/>
    <property type="match status" value="1"/>
</dbReference>
<dbReference type="InterPro" id="IPR002081">
    <property type="entry name" value="Cryptochrome/DNA_photolyase_1"/>
</dbReference>
<feature type="binding site" evidence="3">
    <location>
        <begin position="226"/>
        <end position="230"/>
    </location>
    <ligand>
        <name>FAD</name>
        <dbReference type="ChEBI" id="CHEBI:57692"/>
    </ligand>
</feature>
<dbReference type="Gene3D" id="3.40.50.620">
    <property type="entry name" value="HUPs"/>
    <property type="match status" value="1"/>
</dbReference>
<organism evidence="7 8">
    <name type="scientific">Actinotalea soli</name>
    <dbReference type="NCBI Taxonomy" id="2819234"/>
    <lineage>
        <taxon>Bacteria</taxon>
        <taxon>Bacillati</taxon>
        <taxon>Actinomycetota</taxon>
        <taxon>Actinomycetes</taxon>
        <taxon>Micrococcales</taxon>
        <taxon>Cellulomonadaceae</taxon>
        <taxon>Actinotalea</taxon>
    </lineage>
</organism>
<dbReference type="Pfam" id="PF03441">
    <property type="entry name" value="FAD_binding_7"/>
    <property type="match status" value="1"/>
</dbReference>
<comment type="cofactor">
    <cofactor evidence="3">
        <name>FAD</name>
        <dbReference type="ChEBI" id="CHEBI:57692"/>
    </cofactor>
    <text evidence="3">Binds 1 FAD per subunit.</text>
</comment>
<evidence type="ECO:0000313" key="8">
    <source>
        <dbReference type="Proteomes" id="UP000664209"/>
    </source>
</evidence>
<evidence type="ECO:0000259" key="6">
    <source>
        <dbReference type="PROSITE" id="PS51645"/>
    </source>
</evidence>
<dbReference type="Proteomes" id="UP000664209">
    <property type="component" value="Unassembled WGS sequence"/>
</dbReference>
<dbReference type="PANTHER" id="PTHR11455">
    <property type="entry name" value="CRYPTOCHROME"/>
    <property type="match status" value="1"/>
</dbReference>
<dbReference type="SUPFAM" id="SSF48173">
    <property type="entry name" value="Cryptochrome/photolyase FAD-binding domain"/>
    <property type="match status" value="1"/>
</dbReference>
<dbReference type="Gene3D" id="1.25.40.80">
    <property type="match status" value="1"/>
</dbReference>
<keyword evidence="1 3" id="KW-0285">Flavoprotein</keyword>